<dbReference type="WBParaSite" id="maker-unitig_42555-snap-gene-0.2-mRNA-1">
    <property type="protein sequence ID" value="maker-unitig_42555-snap-gene-0.2-mRNA-1"/>
    <property type="gene ID" value="maker-unitig_42555-snap-gene-0.2"/>
</dbReference>
<feature type="region of interest" description="Disordered" evidence="1">
    <location>
        <begin position="275"/>
        <end position="304"/>
    </location>
</feature>
<evidence type="ECO:0000313" key="3">
    <source>
        <dbReference type="WBParaSite" id="maker-unitig_42555-snap-gene-0.2-mRNA-1"/>
    </source>
</evidence>
<evidence type="ECO:0000256" key="1">
    <source>
        <dbReference type="SAM" id="MobiDB-lite"/>
    </source>
</evidence>
<evidence type="ECO:0000313" key="2">
    <source>
        <dbReference type="Proteomes" id="UP000095280"/>
    </source>
</evidence>
<organism evidence="2 3">
    <name type="scientific">Macrostomum lignano</name>
    <dbReference type="NCBI Taxonomy" id="282301"/>
    <lineage>
        <taxon>Eukaryota</taxon>
        <taxon>Metazoa</taxon>
        <taxon>Spiralia</taxon>
        <taxon>Lophotrochozoa</taxon>
        <taxon>Platyhelminthes</taxon>
        <taxon>Rhabditophora</taxon>
        <taxon>Macrostomorpha</taxon>
        <taxon>Macrostomida</taxon>
        <taxon>Macrostomidae</taxon>
        <taxon>Macrostomum</taxon>
    </lineage>
</organism>
<accession>A0A1I8FPU2</accession>
<dbReference type="AlphaFoldDB" id="A0A1I8FPU2"/>
<feature type="region of interest" description="Disordered" evidence="1">
    <location>
        <begin position="1"/>
        <end position="27"/>
    </location>
</feature>
<proteinExistence type="predicted"/>
<name>A0A1I8FPU2_9PLAT</name>
<feature type="compositionally biased region" description="Basic residues" evidence="1">
    <location>
        <begin position="94"/>
        <end position="125"/>
    </location>
</feature>
<feature type="region of interest" description="Disordered" evidence="1">
    <location>
        <begin position="94"/>
        <end position="168"/>
    </location>
</feature>
<keyword evidence="2" id="KW-1185">Reference proteome</keyword>
<feature type="region of interest" description="Disordered" evidence="1">
    <location>
        <begin position="198"/>
        <end position="223"/>
    </location>
</feature>
<protein>
    <submittedName>
        <fullName evidence="3">DUF630 domain-containing protein</fullName>
    </submittedName>
</protein>
<feature type="compositionally biased region" description="Basic residues" evidence="1">
    <location>
        <begin position="214"/>
        <end position="223"/>
    </location>
</feature>
<reference evidence="3" key="1">
    <citation type="submission" date="2016-11" db="UniProtKB">
        <authorList>
            <consortium name="WormBaseParasite"/>
        </authorList>
    </citation>
    <scope>IDENTIFICATION</scope>
</reference>
<sequence>QQPQVNYISSSSSRRRSALLPSSAQSVSTRVDEARKCQAAVDLMVGRKQRERAAREAAIEERTAFLLNNYGRLKRIAECNTRSSACLRRLHRQLRRSVRRHRPPPRRLHRRRRRLSRRSKTRRRAGPTPLKASREARAAAAAECGPTGVYGGRRAGRSGDGETAVSEETAAARLSQFGQFVVPADQGSLQRRPRFLPDRRQRRASARALASSKQRGRRAAAHRPRAIALNASETTWPMSCRSRLGDIRHAAAAIRRRAGWHPDVLHVTGCSADGQQQPAGRTACRDSSGCQLPPRGGGGPSSGGLRLACLRTSSNLLPCSNRPTSGIVAQIEHSAVFCEFVQQRLGPGRALLAEQVH</sequence>
<dbReference type="Proteomes" id="UP000095280">
    <property type="component" value="Unplaced"/>
</dbReference>